<proteinExistence type="predicted"/>
<feature type="repeat" description="ANK" evidence="3">
    <location>
        <begin position="215"/>
        <end position="247"/>
    </location>
</feature>
<protein>
    <submittedName>
        <fullName evidence="4">Uncharacterized protein</fullName>
    </submittedName>
</protein>
<evidence type="ECO:0000256" key="3">
    <source>
        <dbReference type="PROSITE-ProRule" id="PRU00023"/>
    </source>
</evidence>
<gene>
    <name evidence="4" type="ORF">OS493_019784</name>
</gene>
<feature type="repeat" description="ANK" evidence="3">
    <location>
        <begin position="33"/>
        <end position="54"/>
    </location>
</feature>
<evidence type="ECO:0000256" key="1">
    <source>
        <dbReference type="ARBA" id="ARBA00022737"/>
    </source>
</evidence>
<comment type="caution">
    <text evidence="4">The sequence shown here is derived from an EMBL/GenBank/DDBJ whole genome shotgun (WGS) entry which is preliminary data.</text>
</comment>
<keyword evidence="2 3" id="KW-0040">ANK repeat</keyword>
<dbReference type="PROSITE" id="PS50088">
    <property type="entry name" value="ANK_REPEAT"/>
    <property type="match status" value="3"/>
</dbReference>
<reference evidence="4" key="1">
    <citation type="submission" date="2023-01" db="EMBL/GenBank/DDBJ databases">
        <title>Genome assembly of the deep-sea coral Lophelia pertusa.</title>
        <authorList>
            <person name="Herrera S."/>
            <person name="Cordes E."/>
        </authorList>
    </citation>
    <scope>NUCLEOTIDE SEQUENCE</scope>
    <source>
        <strain evidence="4">USNM1676648</strain>
        <tissue evidence="4">Polyp</tissue>
    </source>
</reference>
<dbReference type="Pfam" id="PF00023">
    <property type="entry name" value="Ank"/>
    <property type="match status" value="3"/>
</dbReference>
<accession>A0A9W9Z359</accession>
<dbReference type="PANTHER" id="PTHR24198">
    <property type="entry name" value="ANKYRIN REPEAT AND PROTEIN KINASE DOMAIN-CONTAINING PROTEIN"/>
    <property type="match status" value="1"/>
</dbReference>
<name>A0A9W9Z359_9CNID</name>
<dbReference type="OrthoDB" id="5958610at2759"/>
<dbReference type="Proteomes" id="UP001163046">
    <property type="component" value="Unassembled WGS sequence"/>
</dbReference>
<dbReference type="PROSITE" id="PS50297">
    <property type="entry name" value="ANK_REP_REGION"/>
    <property type="match status" value="3"/>
</dbReference>
<sequence>MWVLKLSKGELLLSDSILNIEESIDYHKDICHCGYTPLHLAARYGHENLGIFLIFTRGTCRCPWIVVVRHLSTWLLVIISKLEATSTAKLLNGSSPLHSAAACGAVEVIDYLLYWKANLTAVDIMNGGNWIDVVLKHFNVSVAIKCGKPFNVSVFHLLSYRPPTLTEDNFFEFRKCDKCGECDHSESELRKGPLAEAIESHPLKHSIINSCLDAEGFTPLHRAAQGANLVAIRYLLANGANDSILSLHGYDAFVIGCSSRRE</sequence>
<dbReference type="SUPFAM" id="SSF48403">
    <property type="entry name" value="Ankyrin repeat"/>
    <property type="match status" value="1"/>
</dbReference>
<dbReference type="Gene3D" id="1.25.40.20">
    <property type="entry name" value="Ankyrin repeat-containing domain"/>
    <property type="match status" value="2"/>
</dbReference>
<dbReference type="InterPro" id="IPR002110">
    <property type="entry name" value="Ankyrin_rpt"/>
</dbReference>
<evidence type="ECO:0000313" key="5">
    <source>
        <dbReference type="Proteomes" id="UP001163046"/>
    </source>
</evidence>
<dbReference type="AlphaFoldDB" id="A0A9W9Z359"/>
<dbReference type="PANTHER" id="PTHR24198:SF165">
    <property type="entry name" value="ANKYRIN REPEAT-CONTAINING PROTEIN-RELATED"/>
    <property type="match status" value="1"/>
</dbReference>
<keyword evidence="1" id="KW-0677">Repeat</keyword>
<feature type="repeat" description="ANK" evidence="3">
    <location>
        <begin position="92"/>
        <end position="124"/>
    </location>
</feature>
<dbReference type="InterPro" id="IPR036770">
    <property type="entry name" value="Ankyrin_rpt-contain_sf"/>
</dbReference>
<dbReference type="EMBL" id="MU826837">
    <property type="protein sequence ID" value="KAJ7372339.1"/>
    <property type="molecule type" value="Genomic_DNA"/>
</dbReference>
<evidence type="ECO:0000256" key="2">
    <source>
        <dbReference type="ARBA" id="ARBA00023043"/>
    </source>
</evidence>
<keyword evidence="5" id="KW-1185">Reference proteome</keyword>
<evidence type="ECO:0000313" key="4">
    <source>
        <dbReference type="EMBL" id="KAJ7372339.1"/>
    </source>
</evidence>
<organism evidence="4 5">
    <name type="scientific">Desmophyllum pertusum</name>
    <dbReference type="NCBI Taxonomy" id="174260"/>
    <lineage>
        <taxon>Eukaryota</taxon>
        <taxon>Metazoa</taxon>
        <taxon>Cnidaria</taxon>
        <taxon>Anthozoa</taxon>
        <taxon>Hexacorallia</taxon>
        <taxon>Scleractinia</taxon>
        <taxon>Caryophylliina</taxon>
        <taxon>Caryophylliidae</taxon>
        <taxon>Desmophyllum</taxon>
    </lineage>
</organism>
<dbReference type="SMART" id="SM00248">
    <property type="entry name" value="ANK"/>
    <property type="match status" value="3"/>
</dbReference>
<dbReference type="PRINTS" id="PR01415">
    <property type="entry name" value="ANKYRIN"/>
</dbReference>